<dbReference type="InterPro" id="IPR001073">
    <property type="entry name" value="C1q_dom"/>
</dbReference>
<proteinExistence type="predicted"/>
<dbReference type="GeneTree" id="ENSGT00940000163520"/>
<keyword evidence="3" id="KW-0732">Signal</keyword>
<evidence type="ECO:0000256" key="2">
    <source>
        <dbReference type="ARBA" id="ARBA00022525"/>
    </source>
</evidence>
<dbReference type="InterPro" id="IPR050822">
    <property type="entry name" value="Cerebellin_Synaptic_Org"/>
</dbReference>
<keyword evidence="4" id="KW-0175">Coiled coil</keyword>
<feature type="coiled-coil region" evidence="4">
    <location>
        <begin position="59"/>
        <end position="93"/>
    </location>
</feature>
<dbReference type="GO" id="GO:0005576">
    <property type="term" value="C:extracellular region"/>
    <property type="evidence" value="ECO:0007669"/>
    <property type="project" value="UniProtKB-SubCell"/>
</dbReference>
<keyword evidence="2" id="KW-0964">Secreted</keyword>
<dbReference type="Ensembl" id="ENSNFUT00015013555.1">
    <property type="protein sequence ID" value="ENSNFUP00015012904.1"/>
    <property type="gene ID" value="ENSNFUG00015006332.1"/>
</dbReference>
<dbReference type="PROSITE" id="PS50871">
    <property type="entry name" value="C1Q"/>
    <property type="match status" value="1"/>
</dbReference>
<dbReference type="Gene3D" id="2.60.120.40">
    <property type="match status" value="1"/>
</dbReference>
<name>A0A8C6L2L0_NOTFU</name>
<reference evidence="6" key="1">
    <citation type="submission" date="2014-08" db="EMBL/GenBank/DDBJ databases">
        <authorList>
            <person name="Senf B."/>
            <person name="Petzold A."/>
            <person name="Downie B.R."/>
            <person name="Koch P."/>
            <person name="Platzer M."/>
        </authorList>
    </citation>
    <scope>NUCLEOTIDE SEQUENCE [LARGE SCALE GENOMIC DNA]</scope>
    <source>
        <strain evidence="6">GRZ</strain>
    </source>
</reference>
<organism evidence="6 7">
    <name type="scientific">Nothobranchius furzeri</name>
    <name type="common">Turquoise killifish</name>
    <dbReference type="NCBI Taxonomy" id="105023"/>
    <lineage>
        <taxon>Eukaryota</taxon>
        <taxon>Metazoa</taxon>
        <taxon>Chordata</taxon>
        <taxon>Craniata</taxon>
        <taxon>Vertebrata</taxon>
        <taxon>Euteleostomi</taxon>
        <taxon>Actinopterygii</taxon>
        <taxon>Neopterygii</taxon>
        <taxon>Teleostei</taxon>
        <taxon>Neoteleostei</taxon>
        <taxon>Acanthomorphata</taxon>
        <taxon>Ovalentaria</taxon>
        <taxon>Atherinomorphae</taxon>
        <taxon>Cyprinodontiformes</taxon>
        <taxon>Nothobranchiidae</taxon>
        <taxon>Nothobranchius</taxon>
    </lineage>
</organism>
<accession>A0A8C6L2L0</accession>
<dbReference type="PANTHER" id="PTHR22923">
    <property type="entry name" value="CEREBELLIN-RELATED"/>
    <property type="match status" value="1"/>
</dbReference>
<dbReference type="AlphaFoldDB" id="A0A8C6L2L0"/>
<evidence type="ECO:0000313" key="7">
    <source>
        <dbReference type="Proteomes" id="UP000694548"/>
    </source>
</evidence>
<comment type="subcellular location">
    <subcellularLocation>
        <location evidence="1">Secreted</location>
    </subcellularLocation>
</comment>
<evidence type="ECO:0000313" key="6">
    <source>
        <dbReference type="Ensembl" id="ENSNFUP00015012904.1"/>
    </source>
</evidence>
<keyword evidence="7" id="KW-1185">Reference proteome</keyword>
<reference evidence="6" key="2">
    <citation type="submission" date="2025-08" db="UniProtKB">
        <authorList>
            <consortium name="Ensembl"/>
        </authorList>
    </citation>
    <scope>IDENTIFICATION</scope>
</reference>
<dbReference type="Pfam" id="PF00386">
    <property type="entry name" value="C1q"/>
    <property type="match status" value="1"/>
</dbReference>
<evidence type="ECO:0000259" key="5">
    <source>
        <dbReference type="PROSITE" id="PS50871"/>
    </source>
</evidence>
<reference evidence="6" key="3">
    <citation type="submission" date="2025-09" db="UniProtKB">
        <authorList>
            <consortium name="Ensembl"/>
        </authorList>
    </citation>
    <scope>IDENTIFICATION</scope>
</reference>
<dbReference type="PRINTS" id="PR00007">
    <property type="entry name" value="COMPLEMNTC1Q"/>
</dbReference>
<dbReference type="Proteomes" id="UP000694548">
    <property type="component" value="Chromosome sgr16"/>
</dbReference>
<evidence type="ECO:0000256" key="1">
    <source>
        <dbReference type="ARBA" id="ARBA00004613"/>
    </source>
</evidence>
<sequence length="293" mass="32919">MIWCFESPCWSEVSVLNHDSTSEGTDFSTELHNLWDELRGLRELVLNLQAEKVGQREALQSMESRLKDREIVAEQQRQNLEELQVSASQQIDQIRVVLLTELSYGLKGRLEELEGQNKGQVCCFSLCVLSLAAELPFLQTRLRATESTVEQLRRKNTGEPKVGFSAGLTNAGLVGPFDEETTLIFTKTITNLGQGYNQSSGVFTAPVRGFYYFSFTAADFLKGYMGLYLFRNDQPIVFSLGLNDHGGYTSTSNSVALQLDKGDRVRLSLPASYRLYDDSRNFSVFSGFLLFPL</sequence>
<dbReference type="SUPFAM" id="SSF49842">
    <property type="entry name" value="TNF-like"/>
    <property type="match status" value="1"/>
</dbReference>
<dbReference type="SMART" id="SM00110">
    <property type="entry name" value="C1Q"/>
    <property type="match status" value="1"/>
</dbReference>
<protein>
    <recommendedName>
        <fullName evidence="5">C1q domain-containing protein</fullName>
    </recommendedName>
</protein>
<dbReference type="PANTHER" id="PTHR22923:SF102">
    <property type="entry name" value="CEREBELLIN 13-RELATED"/>
    <property type="match status" value="1"/>
</dbReference>
<evidence type="ECO:0000256" key="3">
    <source>
        <dbReference type="ARBA" id="ARBA00022729"/>
    </source>
</evidence>
<feature type="domain" description="C1q" evidence="5">
    <location>
        <begin position="157"/>
        <end position="293"/>
    </location>
</feature>
<dbReference type="InterPro" id="IPR008983">
    <property type="entry name" value="Tumour_necrosis_fac-like_dom"/>
</dbReference>
<evidence type="ECO:0000256" key="4">
    <source>
        <dbReference type="SAM" id="Coils"/>
    </source>
</evidence>